<dbReference type="SUPFAM" id="SSF53850">
    <property type="entry name" value="Periplasmic binding protein-like II"/>
    <property type="match status" value="1"/>
</dbReference>
<dbReference type="Pfam" id="PF00126">
    <property type="entry name" value="HTH_1"/>
    <property type="match status" value="1"/>
</dbReference>
<proteinExistence type="inferred from homology"/>
<comment type="similarity">
    <text evidence="1">Belongs to the LysR transcriptional regulatory family.</text>
</comment>
<dbReference type="PANTHER" id="PTHR30126">
    <property type="entry name" value="HTH-TYPE TRANSCRIPTIONAL REGULATOR"/>
    <property type="match status" value="1"/>
</dbReference>
<evidence type="ECO:0000256" key="3">
    <source>
        <dbReference type="ARBA" id="ARBA00023125"/>
    </source>
</evidence>
<dbReference type="SUPFAM" id="SSF46785">
    <property type="entry name" value="Winged helix' DNA-binding domain"/>
    <property type="match status" value="1"/>
</dbReference>
<dbReference type="GO" id="GO:0003700">
    <property type="term" value="F:DNA-binding transcription factor activity"/>
    <property type="evidence" value="ECO:0007669"/>
    <property type="project" value="InterPro"/>
</dbReference>
<dbReference type="Gene3D" id="3.40.190.290">
    <property type="match status" value="1"/>
</dbReference>
<dbReference type="EMBL" id="PDOC01000005">
    <property type="protein sequence ID" value="PIL45074.1"/>
    <property type="molecule type" value="Genomic_DNA"/>
</dbReference>
<name>A0A2G8TGC6_9BURK</name>
<dbReference type="RefSeq" id="WP_099788578.1">
    <property type="nucleotide sequence ID" value="NZ_JBHLYV010000032.1"/>
</dbReference>
<keyword evidence="4" id="KW-0804">Transcription</keyword>
<dbReference type="Proteomes" id="UP000230390">
    <property type="component" value="Unassembled WGS sequence"/>
</dbReference>
<keyword evidence="7" id="KW-1185">Reference proteome</keyword>
<reference evidence="6 7" key="1">
    <citation type="submission" date="2017-10" db="EMBL/GenBank/DDBJ databases">
        <title>Massilia psychrophilum sp. nov., a novel purple-pigmented bacterium isolated from Tianshan glacier, Xinjiang Municipality, China.</title>
        <authorList>
            <person name="Wang H."/>
        </authorList>
    </citation>
    <scope>NUCLEOTIDE SEQUENCE [LARGE SCALE GENOMIC DNA]</scope>
    <source>
        <strain evidence="6 7">JCM 30074</strain>
    </source>
</reference>
<dbReference type="AlphaFoldDB" id="A0A2G8TGC6"/>
<keyword evidence="2" id="KW-0805">Transcription regulation</keyword>
<sequence length="310" mass="35018">MHVTLRQLQIFEAVARSEHFSRAAEQLHLTQPSVSIQMRQLSEAIGLPLFEPVGRRVRLTQVGQELYQTCREMTDAWARFEVTCSDYKGVRRGHLRLSMVTTAKYVIPRMLGPFCERYPGIDIELGLLNRDQVLERLKDNLDELYIMSLPPADESFEVIPFLDNPLVVVAPLGYSYSRPPPLRLLDLVAERFIMREEGSGTRMAVDDYLAKQRISLRVRMTLGSNEAIKQAVAGGMGLSILSRHVLGHPPANEGLKELAVEHFPLERAWYVLYRRARPLSLIATTFLHFLLRETGAMGSTSVSSTVPSAE</sequence>
<evidence type="ECO:0000256" key="4">
    <source>
        <dbReference type="ARBA" id="ARBA00023163"/>
    </source>
</evidence>
<evidence type="ECO:0000256" key="1">
    <source>
        <dbReference type="ARBA" id="ARBA00009437"/>
    </source>
</evidence>
<dbReference type="InterPro" id="IPR036390">
    <property type="entry name" value="WH_DNA-bd_sf"/>
</dbReference>
<feature type="domain" description="HTH lysR-type" evidence="5">
    <location>
        <begin position="3"/>
        <end position="60"/>
    </location>
</feature>
<dbReference type="Pfam" id="PF03466">
    <property type="entry name" value="LysR_substrate"/>
    <property type="match status" value="1"/>
</dbReference>
<dbReference type="GO" id="GO:0000976">
    <property type="term" value="F:transcription cis-regulatory region binding"/>
    <property type="evidence" value="ECO:0007669"/>
    <property type="project" value="TreeGrafter"/>
</dbReference>
<dbReference type="PRINTS" id="PR00039">
    <property type="entry name" value="HTHLYSR"/>
</dbReference>
<comment type="caution">
    <text evidence="6">The sequence shown here is derived from an EMBL/GenBank/DDBJ whole genome shotgun (WGS) entry which is preliminary data.</text>
</comment>
<evidence type="ECO:0000256" key="2">
    <source>
        <dbReference type="ARBA" id="ARBA00023015"/>
    </source>
</evidence>
<dbReference type="PROSITE" id="PS50931">
    <property type="entry name" value="HTH_LYSR"/>
    <property type="match status" value="1"/>
</dbReference>
<evidence type="ECO:0000313" key="7">
    <source>
        <dbReference type="Proteomes" id="UP000230390"/>
    </source>
</evidence>
<protein>
    <submittedName>
        <fullName evidence="6">LysR family transcriptional regulator</fullName>
    </submittedName>
</protein>
<accession>A0A2G8TGC6</accession>
<keyword evidence="3" id="KW-0238">DNA-binding</keyword>
<organism evidence="6 7">
    <name type="scientific">Massilia eurypsychrophila</name>
    <dbReference type="NCBI Taxonomy" id="1485217"/>
    <lineage>
        <taxon>Bacteria</taxon>
        <taxon>Pseudomonadati</taxon>
        <taxon>Pseudomonadota</taxon>
        <taxon>Betaproteobacteria</taxon>
        <taxon>Burkholderiales</taxon>
        <taxon>Oxalobacteraceae</taxon>
        <taxon>Telluria group</taxon>
        <taxon>Massilia</taxon>
    </lineage>
</organism>
<dbReference type="CDD" id="cd08419">
    <property type="entry name" value="PBP2_CbbR_RubisCO_like"/>
    <property type="match status" value="1"/>
</dbReference>
<dbReference type="InterPro" id="IPR005119">
    <property type="entry name" value="LysR_subst-bd"/>
</dbReference>
<dbReference type="InterPro" id="IPR000847">
    <property type="entry name" value="LysR_HTH_N"/>
</dbReference>
<dbReference type="FunFam" id="1.10.10.10:FF:000001">
    <property type="entry name" value="LysR family transcriptional regulator"/>
    <property type="match status" value="1"/>
</dbReference>
<dbReference type="InterPro" id="IPR036388">
    <property type="entry name" value="WH-like_DNA-bd_sf"/>
</dbReference>
<dbReference type="OrthoDB" id="9785745at2"/>
<evidence type="ECO:0000313" key="6">
    <source>
        <dbReference type="EMBL" id="PIL45074.1"/>
    </source>
</evidence>
<dbReference type="PANTHER" id="PTHR30126:SF5">
    <property type="entry name" value="HTH-TYPE TRANSCRIPTIONAL ACTIVATOR CMPR"/>
    <property type="match status" value="1"/>
</dbReference>
<gene>
    <name evidence="6" type="ORF">CR105_11460</name>
</gene>
<evidence type="ECO:0000259" key="5">
    <source>
        <dbReference type="PROSITE" id="PS50931"/>
    </source>
</evidence>
<dbReference type="Gene3D" id="1.10.10.10">
    <property type="entry name" value="Winged helix-like DNA-binding domain superfamily/Winged helix DNA-binding domain"/>
    <property type="match status" value="1"/>
</dbReference>